<dbReference type="Proteomes" id="UP000317646">
    <property type="component" value="Unassembled WGS sequence"/>
</dbReference>
<evidence type="ECO:0000256" key="2">
    <source>
        <dbReference type="ARBA" id="ARBA00023002"/>
    </source>
</evidence>
<evidence type="ECO:0000313" key="5">
    <source>
        <dbReference type="Proteomes" id="UP000317646"/>
    </source>
</evidence>
<dbReference type="PRINTS" id="PR00368">
    <property type="entry name" value="FADPNR"/>
</dbReference>
<proteinExistence type="predicted"/>
<sequence>MGALKRPISTSPNPFSITPVLYEVIIVGGSYAGLSAALALGRARCRVLVIDAGLPRNRFAPHAHNLLLHDGDAPADLAAQARQQLAPYPTVQLLAAEATAAERQPDGTFTIGTAAHGSFRGEVLALATGLRDELPPVPGFAECWGKSIIHCPYCHGYEVADRPTGLWHNGDQVADVAQLLLNWTRELTVFTNGPATFGAPVRAQLAAWRVPVEETRVAAVAHSGGQLQGLRLADGRLAAAAVLYARLPWQQASALPDQLGCALTENNLLQIDAQNQTTVPGVYALGDNCSPLHQLVQAMAAGNVVGAGLSRLFITQMRRWAA</sequence>
<dbReference type="InterPro" id="IPR023753">
    <property type="entry name" value="FAD/NAD-binding_dom"/>
</dbReference>
<dbReference type="InterPro" id="IPR036188">
    <property type="entry name" value="FAD/NAD-bd_sf"/>
</dbReference>
<keyword evidence="2" id="KW-0560">Oxidoreductase</keyword>
<reference evidence="4 5" key="1">
    <citation type="journal article" date="2019" name="Environ. Microbiol.">
        <title>Species interactions and distinct microbial communities in high Arctic permafrost affected cryosols are associated with the CH4 and CO2 gas fluxes.</title>
        <authorList>
            <person name="Altshuler I."/>
            <person name="Hamel J."/>
            <person name="Turney S."/>
            <person name="Magnuson E."/>
            <person name="Levesque R."/>
            <person name="Greer C."/>
            <person name="Whyte L.G."/>
        </authorList>
    </citation>
    <scope>NUCLEOTIDE SEQUENCE [LARGE SCALE GENOMIC DNA]</scope>
    <source>
        <strain evidence="4 5">S9.2P</strain>
    </source>
</reference>
<dbReference type="Pfam" id="PF07992">
    <property type="entry name" value="Pyr_redox_2"/>
    <property type="match status" value="1"/>
</dbReference>
<name>A0A502GR90_9BACT</name>
<organism evidence="4 5">
    <name type="scientific">Hymenobacter nivis</name>
    <dbReference type="NCBI Taxonomy" id="1850093"/>
    <lineage>
        <taxon>Bacteria</taxon>
        <taxon>Pseudomonadati</taxon>
        <taxon>Bacteroidota</taxon>
        <taxon>Cytophagia</taxon>
        <taxon>Cytophagales</taxon>
        <taxon>Hymenobacteraceae</taxon>
        <taxon>Hymenobacter</taxon>
    </lineage>
</organism>
<dbReference type="PRINTS" id="PR00469">
    <property type="entry name" value="PNDRDTASEII"/>
</dbReference>
<gene>
    <name evidence="4" type="ORF">EAH73_14730</name>
</gene>
<dbReference type="InterPro" id="IPR050097">
    <property type="entry name" value="Ferredoxin-NADP_redctase_2"/>
</dbReference>
<dbReference type="PANTHER" id="PTHR48105">
    <property type="entry name" value="THIOREDOXIN REDUCTASE 1-RELATED-RELATED"/>
    <property type="match status" value="1"/>
</dbReference>
<dbReference type="SUPFAM" id="SSF51905">
    <property type="entry name" value="FAD/NAD(P)-binding domain"/>
    <property type="match status" value="1"/>
</dbReference>
<comment type="caution">
    <text evidence="4">The sequence shown here is derived from an EMBL/GenBank/DDBJ whole genome shotgun (WGS) entry which is preliminary data.</text>
</comment>
<dbReference type="GO" id="GO:0016491">
    <property type="term" value="F:oxidoreductase activity"/>
    <property type="evidence" value="ECO:0007669"/>
    <property type="project" value="UniProtKB-KW"/>
</dbReference>
<protein>
    <submittedName>
        <fullName evidence="4">NAD(P)/FAD-dependent oxidoreductase</fullName>
    </submittedName>
</protein>
<dbReference type="Gene3D" id="3.50.50.60">
    <property type="entry name" value="FAD/NAD(P)-binding domain"/>
    <property type="match status" value="2"/>
</dbReference>
<accession>A0A502GR90</accession>
<dbReference type="EMBL" id="RCYZ01000006">
    <property type="protein sequence ID" value="TPG64431.1"/>
    <property type="molecule type" value="Genomic_DNA"/>
</dbReference>
<evidence type="ECO:0000313" key="4">
    <source>
        <dbReference type="EMBL" id="TPG64431.1"/>
    </source>
</evidence>
<evidence type="ECO:0000259" key="3">
    <source>
        <dbReference type="Pfam" id="PF07992"/>
    </source>
</evidence>
<feature type="domain" description="FAD/NAD(P)-binding" evidence="3">
    <location>
        <begin position="22"/>
        <end position="300"/>
    </location>
</feature>
<dbReference type="AlphaFoldDB" id="A0A502GR90"/>
<evidence type="ECO:0000256" key="1">
    <source>
        <dbReference type="ARBA" id="ARBA00022630"/>
    </source>
</evidence>
<keyword evidence="1" id="KW-0285">Flavoprotein</keyword>
<keyword evidence="5" id="KW-1185">Reference proteome</keyword>